<dbReference type="PIRSF" id="PIRSF001413">
    <property type="entry name" value="Trp_syn_beta"/>
    <property type="match status" value="1"/>
</dbReference>
<dbReference type="HAMAP" id="MF_00133">
    <property type="entry name" value="Trp_synth_beta"/>
    <property type="match status" value="1"/>
</dbReference>
<comment type="function">
    <text evidence="2 12">The beta subunit is responsible for the synthesis of L-tryptophan from indole and L-serine.</text>
</comment>
<proteinExistence type="inferred from homology"/>
<evidence type="ECO:0000313" key="14">
    <source>
        <dbReference type="EMBL" id="RZH68357.1"/>
    </source>
</evidence>
<evidence type="ECO:0000256" key="6">
    <source>
        <dbReference type="ARBA" id="ARBA00022605"/>
    </source>
</evidence>
<sequence length="383" mass="41162">MSNGTFEGYGGRHVPEPLREPLERLATAYDDIADTEAFQSELRTVLEEFAGRPTPLYYARNLSERYGADIYLKREDLLHGGAHKINNALGQALLAKRAGRDRLIAETGAGQHGTATAMVGALLGLETEIYMGKKDVERQAMNVFRMRLMGAEVNEVTRGDEGLADAVDAALEDFAENVEDTHYLVGSVVGPDPFPRMVRDFQSVIGREAREQIQERTGDLPDAAVACVGGGSNAIGLFHAFRDDPVDFYGAEGGGDGADSSKHAAPLAKGTDDVIHGMKTRVIDDDVEVHSVSAGLDYPGVGPEHAMFRAVGRCDYTGVTDDEALAAFRELSETEGIIPALESSHGIARAIELAEAGEHETILVNLSGRGDKDMETAAAKFEL</sequence>
<gene>
    <name evidence="12 14" type="primary">trpB</name>
    <name evidence="14" type="ORF">ELS17_02490</name>
</gene>
<dbReference type="SUPFAM" id="SSF53686">
    <property type="entry name" value="Tryptophan synthase beta subunit-like PLP-dependent enzymes"/>
    <property type="match status" value="1"/>
</dbReference>
<dbReference type="InterPro" id="IPR036052">
    <property type="entry name" value="TrpB-like_PALP_sf"/>
</dbReference>
<evidence type="ECO:0000256" key="12">
    <source>
        <dbReference type="HAMAP-Rule" id="MF_00133"/>
    </source>
</evidence>
<dbReference type="CDD" id="cd06446">
    <property type="entry name" value="Trp-synth_B"/>
    <property type="match status" value="1"/>
</dbReference>
<evidence type="ECO:0000259" key="13">
    <source>
        <dbReference type="Pfam" id="PF00291"/>
    </source>
</evidence>
<keyword evidence="6 12" id="KW-0028">Amino-acid biosynthesis</keyword>
<keyword evidence="7 12" id="KW-0822">Tryptophan biosynthesis</keyword>
<evidence type="ECO:0000256" key="11">
    <source>
        <dbReference type="ARBA" id="ARBA00049047"/>
    </source>
</evidence>
<keyword evidence="9 12" id="KW-0057">Aromatic amino acid biosynthesis</keyword>
<dbReference type="STRING" id="222984.GCA_000731985_00496"/>
<dbReference type="Proteomes" id="UP000292704">
    <property type="component" value="Unassembled WGS sequence"/>
</dbReference>
<evidence type="ECO:0000256" key="8">
    <source>
        <dbReference type="ARBA" id="ARBA00022898"/>
    </source>
</evidence>
<dbReference type="PANTHER" id="PTHR48077">
    <property type="entry name" value="TRYPTOPHAN SYNTHASE-RELATED"/>
    <property type="match status" value="1"/>
</dbReference>
<evidence type="ECO:0000256" key="5">
    <source>
        <dbReference type="ARBA" id="ARBA00011270"/>
    </source>
</evidence>
<dbReference type="InterPro" id="IPR001926">
    <property type="entry name" value="TrpB-like_PALP"/>
</dbReference>
<dbReference type="NCBIfam" id="TIGR00263">
    <property type="entry name" value="trpB"/>
    <property type="match status" value="1"/>
</dbReference>
<dbReference type="InterPro" id="IPR006653">
    <property type="entry name" value="Trp_synth_b_CS"/>
</dbReference>
<evidence type="ECO:0000256" key="4">
    <source>
        <dbReference type="ARBA" id="ARBA00009982"/>
    </source>
</evidence>
<feature type="domain" description="Tryptophan synthase beta chain-like PALP" evidence="13">
    <location>
        <begin position="50"/>
        <end position="368"/>
    </location>
</feature>
<name>A0A482Y687_9EURY</name>
<dbReference type="OrthoDB" id="371827at2157"/>
<dbReference type="PANTHER" id="PTHR48077:SF3">
    <property type="entry name" value="TRYPTOPHAN SYNTHASE"/>
    <property type="match status" value="1"/>
</dbReference>
<keyword evidence="8 12" id="KW-0663">Pyridoxal phosphate</keyword>
<dbReference type="UniPathway" id="UPA00035">
    <property type="reaction ID" value="UER00044"/>
</dbReference>
<evidence type="ECO:0000313" key="15">
    <source>
        <dbReference type="Proteomes" id="UP000292704"/>
    </source>
</evidence>
<comment type="pathway">
    <text evidence="3 12">Amino-acid biosynthesis; L-tryptophan biosynthesis; L-tryptophan from chorismate: step 5/5.</text>
</comment>
<evidence type="ECO:0000256" key="7">
    <source>
        <dbReference type="ARBA" id="ARBA00022822"/>
    </source>
</evidence>
<feature type="modified residue" description="N6-(pyridoxal phosphate)lysine" evidence="12">
    <location>
        <position position="84"/>
    </location>
</feature>
<reference evidence="14 15" key="1">
    <citation type="submission" date="2019-02" db="EMBL/GenBank/DDBJ databases">
        <title>Genome analysis provides insights into bioremediation potentialities and Haloocin production by Natrinema altunense strain 4.1R isolated from Chott Douz in Tunisian desert.</title>
        <authorList>
            <person name="Najjari A."/>
            <person name="Youssef N."/>
            <person name="Ben Dhia O."/>
            <person name="Ferjani R."/>
            <person name="El Hidri D."/>
            <person name="Ouzari H.I."/>
            <person name="Cherif A."/>
        </authorList>
    </citation>
    <scope>NUCLEOTIDE SEQUENCE [LARGE SCALE GENOMIC DNA]</scope>
    <source>
        <strain evidence="14 15">4.1R</strain>
    </source>
</reference>
<comment type="cofactor">
    <cofactor evidence="1 12">
        <name>pyridoxal 5'-phosphate</name>
        <dbReference type="ChEBI" id="CHEBI:597326"/>
    </cofactor>
</comment>
<dbReference type="Pfam" id="PF00291">
    <property type="entry name" value="PALP"/>
    <property type="match status" value="1"/>
</dbReference>
<dbReference type="FunFam" id="3.40.50.1100:FF:000004">
    <property type="entry name" value="Tryptophan synthase beta chain"/>
    <property type="match status" value="1"/>
</dbReference>
<evidence type="ECO:0000256" key="9">
    <source>
        <dbReference type="ARBA" id="ARBA00023141"/>
    </source>
</evidence>
<accession>A0A482Y687</accession>
<dbReference type="InterPro" id="IPR023026">
    <property type="entry name" value="Trp_synth_beta/beta-like"/>
</dbReference>
<dbReference type="PROSITE" id="PS00168">
    <property type="entry name" value="TRP_SYNTHASE_BETA"/>
    <property type="match status" value="1"/>
</dbReference>
<dbReference type="Gene3D" id="3.40.50.1100">
    <property type="match status" value="2"/>
</dbReference>
<dbReference type="AlphaFoldDB" id="A0A482Y687"/>
<dbReference type="InterPro" id="IPR006654">
    <property type="entry name" value="Trp_synth_beta"/>
</dbReference>
<comment type="subunit">
    <text evidence="5 12">Tetramer of two alpha and two beta chains.</text>
</comment>
<comment type="caution">
    <text evidence="14">The sequence shown here is derived from an EMBL/GenBank/DDBJ whole genome shotgun (WGS) entry which is preliminary data.</text>
</comment>
<evidence type="ECO:0000256" key="10">
    <source>
        <dbReference type="ARBA" id="ARBA00023239"/>
    </source>
</evidence>
<dbReference type="EC" id="4.2.1.20" evidence="12"/>
<comment type="similarity">
    <text evidence="4 12">Belongs to the TrpB family.</text>
</comment>
<organism evidence="14 15">
    <name type="scientific">Natrinema altunense</name>
    <dbReference type="NCBI Taxonomy" id="222984"/>
    <lineage>
        <taxon>Archaea</taxon>
        <taxon>Methanobacteriati</taxon>
        <taxon>Methanobacteriota</taxon>
        <taxon>Stenosarchaea group</taxon>
        <taxon>Halobacteria</taxon>
        <taxon>Halobacteriales</taxon>
        <taxon>Natrialbaceae</taxon>
        <taxon>Natrinema</taxon>
    </lineage>
</organism>
<dbReference type="GO" id="GO:0004834">
    <property type="term" value="F:tryptophan synthase activity"/>
    <property type="evidence" value="ECO:0007669"/>
    <property type="project" value="UniProtKB-UniRule"/>
</dbReference>
<comment type="catalytic activity">
    <reaction evidence="11 12">
        <text>(1S,2R)-1-C-(indol-3-yl)glycerol 3-phosphate + L-serine = D-glyceraldehyde 3-phosphate + L-tryptophan + H2O</text>
        <dbReference type="Rhea" id="RHEA:10532"/>
        <dbReference type="ChEBI" id="CHEBI:15377"/>
        <dbReference type="ChEBI" id="CHEBI:33384"/>
        <dbReference type="ChEBI" id="CHEBI:57912"/>
        <dbReference type="ChEBI" id="CHEBI:58866"/>
        <dbReference type="ChEBI" id="CHEBI:59776"/>
        <dbReference type="EC" id="4.2.1.20"/>
    </reaction>
</comment>
<dbReference type="GO" id="GO:0005737">
    <property type="term" value="C:cytoplasm"/>
    <property type="evidence" value="ECO:0007669"/>
    <property type="project" value="TreeGrafter"/>
</dbReference>
<dbReference type="RefSeq" id="WP_130169401.1">
    <property type="nucleotide sequence ID" value="NZ_SHMR01000001.1"/>
</dbReference>
<evidence type="ECO:0000256" key="2">
    <source>
        <dbReference type="ARBA" id="ARBA00002786"/>
    </source>
</evidence>
<dbReference type="EMBL" id="SHMR01000001">
    <property type="protein sequence ID" value="RZH68357.1"/>
    <property type="molecule type" value="Genomic_DNA"/>
</dbReference>
<evidence type="ECO:0000256" key="1">
    <source>
        <dbReference type="ARBA" id="ARBA00001933"/>
    </source>
</evidence>
<keyword evidence="10 12" id="KW-0456">Lyase</keyword>
<evidence type="ECO:0000256" key="3">
    <source>
        <dbReference type="ARBA" id="ARBA00004733"/>
    </source>
</evidence>
<protein>
    <recommendedName>
        <fullName evidence="12">Tryptophan synthase beta chain</fullName>
        <ecNumber evidence="12">4.2.1.20</ecNumber>
    </recommendedName>
</protein>